<dbReference type="FunFam" id="3.40.50.2000:FF:000032">
    <property type="entry name" value="3-deoxy-D-manno-octulosonic acid transferase"/>
    <property type="match status" value="1"/>
</dbReference>
<protein>
    <recommendedName>
        <fullName evidence="5 12">3-deoxy-D-manno-octulosonic acid transferase</fullName>
        <shortName evidence="12">Kdo transferase</shortName>
        <ecNumber evidence="4 12">2.4.99.12</ecNumber>
    </recommendedName>
    <alternativeName>
        <fullName evidence="8 12">Lipid IV(A) 3-deoxy-D-manno-octulosonic acid transferase</fullName>
    </alternativeName>
</protein>
<comment type="subcellular location">
    <subcellularLocation>
        <location evidence="1">Cell inner membrane</location>
        <topology evidence="1">Single-pass membrane protein</topology>
        <orientation evidence="1">Cytoplasmic side</orientation>
    </subcellularLocation>
    <subcellularLocation>
        <location evidence="12">Cell membrane</location>
    </subcellularLocation>
</comment>
<evidence type="ECO:0000256" key="5">
    <source>
        <dbReference type="ARBA" id="ARBA00019077"/>
    </source>
</evidence>
<accession>A0A917Z105</accession>
<name>A0A917Z105_9ALTE</name>
<evidence type="ECO:0000256" key="9">
    <source>
        <dbReference type="ARBA" id="ARBA00049183"/>
    </source>
</evidence>
<dbReference type="Pfam" id="PF04413">
    <property type="entry name" value="Glycos_transf_N"/>
    <property type="match status" value="1"/>
</dbReference>
<keyword evidence="12" id="KW-1133">Transmembrane helix</keyword>
<dbReference type="Gene3D" id="3.40.50.11720">
    <property type="entry name" value="3-Deoxy-D-manno-octulosonic-acid transferase, N-terminal domain"/>
    <property type="match status" value="1"/>
</dbReference>
<keyword evidence="12" id="KW-0448">Lipopolysaccharide biosynthesis</keyword>
<dbReference type="InterPro" id="IPR039901">
    <property type="entry name" value="Kdotransferase"/>
</dbReference>
<evidence type="ECO:0000256" key="1">
    <source>
        <dbReference type="ARBA" id="ARBA00004388"/>
    </source>
</evidence>
<evidence type="ECO:0000256" key="3">
    <source>
        <dbReference type="ARBA" id="ARBA00006380"/>
    </source>
</evidence>
<evidence type="ECO:0000259" key="13">
    <source>
        <dbReference type="Pfam" id="PF04413"/>
    </source>
</evidence>
<proteinExistence type="inferred from homology"/>
<dbReference type="Gene3D" id="3.40.50.2000">
    <property type="entry name" value="Glycogen Phosphorylase B"/>
    <property type="match status" value="1"/>
</dbReference>
<evidence type="ECO:0000256" key="2">
    <source>
        <dbReference type="ARBA" id="ARBA00004713"/>
    </source>
</evidence>
<dbReference type="GO" id="GO:0043842">
    <property type="term" value="F:Kdo transferase activity"/>
    <property type="evidence" value="ECO:0007669"/>
    <property type="project" value="UniProtKB-EC"/>
</dbReference>
<comment type="caution">
    <text evidence="14">The sequence shown here is derived from an EMBL/GenBank/DDBJ whole genome shotgun (WGS) entry which is preliminary data.</text>
</comment>
<keyword evidence="12" id="KW-0472">Membrane</keyword>
<evidence type="ECO:0000313" key="14">
    <source>
        <dbReference type="EMBL" id="GGO71847.1"/>
    </source>
</evidence>
<dbReference type="AlphaFoldDB" id="A0A917Z105"/>
<evidence type="ECO:0000313" key="15">
    <source>
        <dbReference type="Proteomes" id="UP000606935"/>
    </source>
</evidence>
<feature type="transmembrane region" description="Helical" evidence="12">
    <location>
        <begin position="20"/>
        <end position="41"/>
    </location>
</feature>
<sequence length="438" mass="48361">MPSITSHTQPTLLQEMIRWGYTLLLAVLSPVVFISQTIQSIRGGSTYPRRGLQGLGRVPTPPKTGGLLIHCVSVGEVVAASGLIRRIQTLDPTLQICISTTTPTGAERVQQSFGTTVHHCYLPFDLPFAMQSMLNRIAPSRVVIMEVELWPNLIHACWRKGIPVSVINARMTDRSRNSYWKLRGLFTPMLHKLQQVCCQGQRDYDNYLKLGIEQQKLCLTNNIKFDLDIPDKADLSAKNIAKYGLQGRQILLAGSTHEPEEEVLLDAYSQLKKQHRGLLLVLVPRHPQRFDKVAELCEKRGLQTSRTSKGHHCHQATDVLLADEMGLLTGLYAIADIAFVGGSLASRGGHNALEPAAMAVPILMGPSQHNNPQICQVLHDAGALRQVENGQQIAHYTNYWLTHPADRMASGTAGLEVVKANRGAVDATLAQLFKTSDR</sequence>
<evidence type="ECO:0000256" key="12">
    <source>
        <dbReference type="RuleBase" id="RU365103"/>
    </source>
</evidence>
<evidence type="ECO:0000256" key="10">
    <source>
        <dbReference type="PIRSR" id="PIRSR639901-1"/>
    </source>
</evidence>
<evidence type="ECO:0000256" key="7">
    <source>
        <dbReference type="ARBA" id="ARBA00022968"/>
    </source>
</evidence>
<keyword evidence="12" id="KW-1003">Cell membrane</keyword>
<comment type="pathway">
    <text evidence="2 12">Bacterial outer membrane biogenesis; LPS core biosynthesis.</text>
</comment>
<keyword evidence="15" id="KW-1185">Reference proteome</keyword>
<dbReference type="EC" id="2.4.99.12" evidence="4 12"/>
<feature type="site" description="Transition state stabilizer" evidence="11">
    <location>
        <position position="224"/>
    </location>
</feature>
<reference evidence="14" key="2">
    <citation type="submission" date="2020-09" db="EMBL/GenBank/DDBJ databases">
        <authorList>
            <person name="Sun Q."/>
            <person name="Zhou Y."/>
        </authorList>
    </citation>
    <scope>NUCLEOTIDE SEQUENCE</scope>
    <source>
        <strain evidence="14">CGMCC 1.7086</strain>
    </source>
</reference>
<dbReference type="NCBIfam" id="NF004388">
    <property type="entry name" value="PRK05749.1-4"/>
    <property type="match status" value="1"/>
</dbReference>
<feature type="domain" description="3-deoxy-D-manno-octulosonic-acid transferase N-terminal" evidence="13">
    <location>
        <begin position="55"/>
        <end position="226"/>
    </location>
</feature>
<comment type="function">
    <text evidence="12">Involved in lipopolysaccharide (LPS) biosynthesis. Catalyzes the transfer of 3-deoxy-D-manno-octulosonate (Kdo) residue(s) from CMP-Kdo to lipid IV(A), the tetraacyldisaccharide-1,4'-bisphosphate precursor of lipid A.</text>
</comment>
<feature type="active site" description="Proton acceptor" evidence="10">
    <location>
        <position position="76"/>
    </location>
</feature>
<dbReference type="Proteomes" id="UP000606935">
    <property type="component" value="Unassembled WGS sequence"/>
</dbReference>
<keyword evidence="6 12" id="KW-0808">Transferase</keyword>
<comment type="catalytic activity">
    <reaction evidence="9 12">
        <text>lipid IVA (E. coli) + CMP-3-deoxy-beta-D-manno-octulosonate = alpha-Kdo-(2-&gt;6)-lipid IVA (E. coli) + CMP + H(+)</text>
        <dbReference type="Rhea" id="RHEA:28066"/>
        <dbReference type="ChEBI" id="CHEBI:15378"/>
        <dbReference type="ChEBI" id="CHEBI:58603"/>
        <dbReference type="ChEBI" id="CHEBI:60364"/>
        <dbReference type="ChEBI" id="CHEBI:60377"/>
        <dbReference type="ChEBI" id="CHEBI:85987"/>
        <dbReference type="EC" id="2.4.99.12"/>
    </reaction>
</comment>
<evidence type="ECO:0000256" key="4">
    <source>
        <dbReference type="ARBA" id="ARBA00012621"/>
    </source>
</evidence>
<evidence type="ECO:0000256" key="11">
    <source>
        <dbReference type="PIRSR" id="PIRSR639901-2"/>
    </source>
</evidence>
<dbReference type="InterPro" id="IPR007507">
    <property type="entry name" value="Glycos_transf_N"/>
</dbReference>
<feature type="site" description="Transition state stabilizer" evidence="11">
    <location>
        <position position="146"/>
    </location>
</feature>
<gene>
    <name evidence="14" type="primary">kdtA</name>
    <name evidence="14" type="ORF">GCM10010982_28620</name>
</gene>
<dbReference type="GO" id="GO:0009245">
    <property type="term" value="P:lipid A biosynthetic process"/>
    <property type="evidence" value="ECO:0007669"/>
    <property type="project" value="TreeGrafter"/>
</dbReference>
<dbReference type="InterPro" id="IPR038107">
    <property type="entry name" value="Glycos_transf_N_sf"/>
</dbReference>
<keyword evidence="7" id="KW-0735">Signal-anchor</keyword>
<comment type="similarity">
    <text evidence="3">Belongs to the glycosyltransferase group 1 family. Glycosyltransferase 30 subfamily.</text>
</comment>
<keyword evidence="12" id="KW-0812">Transmembrane</keyword>
<organism evidence="14 15">
    <name type="scientific">Bowmanella pacifica</name>
    <dbReference type="NCBI Taxonomy" id="502051"/>
    <lineage>
        <taxon>Bacteria</taxon>
        <taxon>Pseudomonadati</taxon>
        <taxon>Pseudomonadota</taxon>
        <taxon>Gammaproteobacteria</taxon>
        <taxon>Alteromonadales</taxon>
        <taxon>Alteromonadaceae</taxon>
        <taxon>Bowmanella</taxon>
    </lineage>
</organism>
<dbReference type="EMBL" id="BMLS01000004">
    <property type="protein sequence ID" value="GGO71847.1"/>
    <property type="molecule type" value="Genomic_DNA"/>
</dbReference>
<dbReference type="PANTHER" id="PTHR42755:SF1">
    <property type="entry name" value="3-DEOXY-D-MANNO-OCTULOSONIC ACID TRANSFERASE, MITOCHONDRIAL-RELATED"/>
    <property type="match status" value="1"/>
</dbReference>
<dbReference type="FunFam" id="3.40.50.11720:FF:000001">
    <property type="entry name" value="3-deoxy-D-manno-octulosonic acid transferase"/>
    <property type="match status" value="1"/>
</dbReference>
<dbReference type="PANTHER" id="PTHR42755">
    <property type="entry name" value="3-DEOXY-MANNO-OCTULOSONATE CYTIDYLYLTRANSFERASE"/>
    <property type="match status" value="1"/>
</dbReference>
<dbReference type="SUPFAM" id="SSF53756">
    <property type="entry name" value="UDP-Glycosyltransferase/glycogen phosphorylase"/>
    <property type="match status" value="1"/>
</dbReference>
<dbReference type="GO" id="GO:0005886">
    <property type="term" value="C:plasma membrane"/>
    <property type="evidence" value="ECO:0007669"/>
    <property type="project" value="UniProtKB-SubCell"/>
</dbReference>
<dbReference type="GO" id="GO:0009244">
    <property type="term" value="P:lipopolysaccharide core region biosynthetic process"/>
    <property type="evidence" value="ECO:0007669"/>
    <property type="project" value="UniProtKB-UniRule"/>
</dbReference>
<reference evidence="14" key="1">
    <citation type="journal article" date="2014" name="Int. J. Syst. Evol. Microbiol.">
        <title>Complete genome sequence of Corynebacterium casei LMG S-19264T (=DSM 44701T), isolated from a smear-ripened cheese.</title>
        <authorList>
            <consortium name="US DOE Joint Genome Institute (JGI-PGF)"/>
            <person name="Walter F."/>
            <person name="Albersmeier A."/>
            <person name="Kalinowski J."/>
            <person name="Ruckert C."/>
        </authorList>
    </citation>
    <scope>NUCLEOTIDE SEQUENCE</scope>
    <source>
        <strain evidence="14">CGMCC 1.7086</strain>
    </source>
</reference>
<evidence type="ECO:0000256" key="6">
    <source>
        <dbReference type="ARBA" id="ARBA00022679"/>
    </source>
</evidence>
<evidence type="ECO:0000256" key="8">
    <source>
        <dbReference type="ARBA" id="ARBA00031445"/>
    </source>
</evidence>